<protein>
    <submittedName>
        <fullName evidence="2">Uncharacterized protein</fullName>
    </submittedName>
</protein>
<reference evidence="2 3" key="1">
    <citation type="submission" date="2019-03" db="EMBL/GenBank/DDBJ databases">
        <title>Glutamicibacter sp. LJH19 genome.</title>
        <authorList>
            <person name="Sinai Borker S."/>
            <person name="Kumar R."/>
        </authorList>
    </citation>
    <scope>NUCLEOTIDE SEQUENCE [LARGE SCALE GENOMIC DNA]</scope>
    <source>
        <strain evidence="2 3">LJH19</strain>
    </source>
</reference>
<proteinExistence type="predicted"/>
<dbReference type="Proteomes" id="UP000297638">
    <property type="component" value="Unassembled WGS sequence"/>
</dbReference>
<sequence>MEELDLDEMRATYDRPTGKSVIRLIERLEQAEQDCVKLRNRLDAMRRQRDGYRHHARVAPAVAQPEVNSVEELDQLPVGSVVRGGEYDLVGEKIRHSPYPPHWCTIGEEVEAYERDLLPARVLYRPEVES</sequence>
<dbReference type="EMBL" id="SPDS01000001">
    <property type="protein sequence ID" value="TFH57309.1"/>
    <property type="molecule type" value="Genomic_DNA"/>
</dbReference>
<dbReference type="AlphaFoldDB" id="A0A4Y8U0M1"/>
<evidence type="ECO:0000313" key="3">
    <source>
        <dbReference type="Proteomes" id="UP000297638"/>
    </source>
</evidence>
<comment type="caution">
    <text evidence="2">The sequence shown here is derived from an EMBL/GenBank/DDBJ whole genome shotgun (WGS) entry which is preliminary data.</text>
</comment>
<name>A0A4Y8U0M1_9MICC</name>
<keyword evidence="1" id="KW-0175">Coiled coil</keyword>
<dbReference type="RefSeq" id="WP_134780246.1">
    <property type="nucleotide sequence ID" value="NZ_SPDS01000001.1"/>
</dbReference>
<evidence type="ECO:0000313" key="2">
    <source>
        <dbReference type="EMBL" id="TFH57309.1"/>
    </source>
</evidence>
<organism evidence="2 3">
    <name type="scientific">Glutamicibacter arilaitensis</name>
    <dbReference type="NCBI Taxonomy" id="256701"/>
    <lineage>
        <taxon>Bacteria</taxon>
        <taxon>Bacillati</taxon>
        <taxon>Actinomycetota</taxon>
        <taxon>Actinomycetes</taxon>
        <taxon>Micrococcales</taxon>
        <taxon>Micrococcaceae</taxon>
        <taxon>Glutamicibacter</taxon>
    </lineage>
</organism>
<feature type="coiled-coil region" evidence="1">
    <location>
        <begin position="21"/>
        <end position="48"/>
    </location>
</feature>
<accession>A0A4Y8U0M1</accession>
<evidence type="ECO:0000256" key="1">
    <source>
        <dbReference type="SAM" id="Coils"/>
    </source>
</evidence>
<gene>
    <name evidence="2" type="ORF">EXY26_10025</name>
</gene>